<name>A0A4R4ER18_9BACL</name>
<keyword evidence="2 5" id="KW-0575">Peroxidase</keyword>
<dbReference type="GO" id="GO:0034599">
    <property type="term" value="P:cellular response to oxidative stress"/>
    <property type="evidence" value="ECO:0007669"/>
    <property type="project" value="TreeGrafter"/>
</dbReference>
<dbReference type="InterPro" id="IPR029759">
    <property type="entry name" value="GPX_AS"/>
</dbReference>
<dbReference type="PANTHER" id="PTHR11592">
    <property type="entry name" value="GLUTATHIONE PEROXIDASE"/>
    <property type="match status" value="1"/>
</dbReference>
<evidence type="ECO:0000256" key="5">
    <source>
        <dbReference type="RuleBase" id="RU000499"/>
    </source>
</evidence>
<keyword evidence="7" id="KW-1185">Reference proteome</keyword>
<dbReference type="Gene3D" id="3.40.30.10">
    <property type="entry name" value="Glutaredoxin"/>
    <property type="match status" value="1"/>
</dbReference>
<comment type="similarity">
    <text evidence="1 5">Belongs to the glutathione peroxidase family.</text>
</comment>
<dbReference type="GO" id="GO:0004601">
    <property type="term" value="F:peroxidase activity"/>
    <property type="evidence" value="ECO:0007669"/>
    <property type="project" value="UniProtKB-KW"/>
</dbReference>
<dbReference type="InterPro" id="IPR000889">
    <property type="entry name" value="Glutathione_peroxidase"/>
</dbReference>
<dbReference type="Pfam" id="PF00255">
    <property type="entry name" value="GSHPx"/>
    <property type="match status" value="1"/>
</dbReference>
<dbReference type="PROSITE" id="PS51355">
    <property type="entry name" value="GLUTATHIONE_PEROXID_3"/>
    <property type="match status" value="1"/>
</dbReference>
<protein>
    <recommendedName>
        <fullName evidence="5">Glutathione peroxidase</fullName>
    </recommendedName>
</protein>
<evidence type="ECO:0000256" key="4">
    <source>
        <dbReference type="PIRSR" id="PIRSR000303-1"/>
    </source>
</evidence>
<dbReference type="FunFam" id="3.40.30.10:FF:000010">
    <property type="entry name" value="Glutathione peroxidase"/>
    <property type="match status" value="1"/>
</dbReference>
<gene>
    <name evidence="6" type="ORF">E0485_01445</name>
</gene>
<dbReference type="Proteomes" id="UP000295418">
    <property type="component" value="Unassembled WGS sequence"/>
</dbReference>
<evidence type="ECO:0000313" key="6">
    <source>
        <dbReference type="EMBL" id="TCZ80975.1"/>
    </source>
</evidence>
<sequence length="171" mass="19430">MERLYDITVTKSDGEETTLEEYSGKTLLLVNVASNCGYAHQYVGLQKLYEQYKGMGFAILAFPCNDFGGQEPGSMEEIINFCLSKYGVKFDIFQKINIVGQDKHPLYSFLIDQAPETTEVKWNFEKFLISRDGTILKRFVSNIAPEALELRQVLEKDLFSMDIIESGNEGI</sequence>
<proteinExistence type="inferred from homology"/>
<dbReference type="PROSITE" id="PS00460">
    <property type="entry name" value="GLUTATHIONE_PEROXID_1"/>
    <property type="match status" value="1"/>
</dbReference>
<dbReference type="AlphaFoldDB" id="A0A4R4ER18"/>
<accession>A0A4R4ER18</accession>
<evidence type="ECO:0000256" key="1">
    <source>
        <dbReference type="ARBA" id="ARBA00006926"/>
    </source>
</evidence>
<dbReference type="PIRSF" id="PIRSF000303">
    <property type="entry name" value="Glutathion_perox"/>
    <property type="match status" value="1"/>
</dbReference>
<dbReference type="PRINTS" id="PR01011">
    <property type="entry name" value="GLUTPROXDASE"/>
</dbReference>
<dbReference type="InterPro" id="IPR036249">
    <property type="entry name" value="Thioredoxin-like_sf"/>
</dbReference>
<comment type="caution">
    <text evidence="6">The sequence shown here is derived from an EMBL/GenBank/DDBJ whole genome shotgun (WGS) entry which is preliminary data.</text>
</comment>
<dbReference type="CDD" id="cd00340">
    <property type="entry name" value="GSH_Peroxidase"/>
    <property type="match status" value="1"/>
</dbReference>
<evidence type="ECO:0000256" key="2">
    <source>
        <dbReference type="ARBA" id="ARBA00022559"/>
    </source>
</evidence>
<evidence type="ECO:0000256" key="3">
    <source>
        <dbReference type="ARBA" id="ARBA00023002"/>
    </source>
</evidence>
<dbReference type="OrthoDB" id="9789406at2"/>
<dbReference type="PANTHER" id="PTHR11592:SF78">
    <property type="entry name" value="GLUTATHIONE PEROXIDASE"/>
    <property type="match status" value="1"/>
</dbReference>
<organism evidence="6 7">
    <name type="scientific">Paenibacillus albiflavus</name>
    <dbReference type="NCBI Taxonomy" id="2545760"/>
    <lineage>
        <taxon>Bacteria</taxon>
        <taxon>Bacillati</taxon>
        <taxon>Bacillota</taxon>
        <taxon>Bacilli</taxon>
        <taxon>Bacillales</taxon>
        <taxon>Paenibacillaceae</taxon>
        <taxon>Paenibacillus</taxon>
    </lineage>
</organism>
<dbReference type="EMBL" id="SKFG01000001">
    <property type="protein sequence ID" value="TCZ80975.1"/>
    <property type="molecule type" value="Genomic_DNA"/>
</dbReference>
<dbReference type="SUPFAM" id="SSF52833">
    <property type="entry name" value="Thioredoxin-like"/>
    <property type="match status" value="1"/>
</dbReference>
<keyword evidence="3 5" id="KW-0560">Oxidoreductase</keyword>
<reference evidence="6 7" key="1">
    <citation type="submission" date="2019-03" db="EMBL/GenBank/DDBJ databases">
        <authorList>
            <person name="Kim M.K.M."/>
        </authorList>
    </citation>
    <scope>NUCLEOTIDE SEQUENCE [LARGE SCALE GENOMIC DNA]</scope>
    <source>
        <strain evidence="6 7">18JY21-1</strain>
    </source>
</reference>
<dbReference type="RefSeq" id="WP_132415808.1">
    <property type="nucleotide sequence ID" value="NZ_SKFG01000001.1"/>
</dbReference>
<feature type="active site" evidence="4">
    <location>
        <position position="36"/>
    </location>
</feature>
<evidence type="ECO:0000313" key="7">
    <source>
        <dbReference type="Proteomes" id="UP000295418"/>
    </source>
</evidence>